<dbReference type="InterPro" id="IPR055214">
    <property type="entry name" value="PTP-NADK"/>
</dbReference>
<accession>A0A951PHJ0</accession>
<evidence type="ECO:0000313" key="3">
    <source>
        <dbReference type="Proteomes" id="UP000753908"/>
    </source>
</evidence>
<dbReference type="Pfam" id="PF22741">
    <property type="entry name" value="PTP-NADK"/>
    <property type="match status" value="1"/>
</dbReference>
<dbReference type="InterPro" id="IPR029021">
    <property type="entry name" value="Prot-tyrosine_phosphatase-like"/>
</dbReference>
<evidence type="ECO:0000313" key="2">
    <source>
        <dbReference type="EMBL" id="MBW4543905.1"/>
    </source>
</evidence>
<organism evidence="2 3">
    <name type="scientific">Symplocastrum torsivum CPER-KK1</name>
    <dbReference type="NCBI Taxonomy" id="450513"/>
    <lineage>
        <taxon>Bacteria</taxon>
        <taxon>Bacillati</taxon>
        <taxon>Cyanobacteriota</taxon>
        <taxon>Cyanophyceae</taxon>
        <taxon>Oscillatoriophycideae</taxon>
        <taxon>Oscillatoriales</taxon>
        <taxon>Microcoleaceae</taxon>
        <taxon>Symplocastrum</taxon>
    </lineage>
</organism>
<sequence>MQNQGMEQIKNFLKISEHIGTAGQPTEEQFPALKEAGYEVVVNLAMPTSTNAIPNEGELVTSQDMIYVHLPVKWEAPTSKDLDNFFHIMEANAGNKVFVHCALNMRVSAFMYLYQVIRQGVSISDAQKQLHHIWEPDGVWRDFIENELANHGITAESGQ</sequence>
<comment type="caution">
    <text evidence="2">The sequence shown here is derived from an EMBL/GenBank/DDBJ whole genome shotgun (WGS) entry which is preliminary data.</text>
</comment>
<dbReference type="AlphaFoldDB" id="A0A951PHJ0"/>
<dbReference type="Proteomes" id="UP000753908">
    <property type="component" value="Unassembled WGS sequence"/>
</dbReference>
<dbReference type="SUPFAM" id="SSF52799">
    <property type="entry name" value="(Phosphotyrosine protein) phosphatases II"/>
    <property type="match status" value="1"/>
</dbReference>
<dbReference type="EMBL" id="JAHHIF010000005">
    <property type="protein sequence ID" value="MBW4543905.1"/>
    <property type="molecule type" value="Genomic_DNA"/>
</dbReference>
<reference evidence="2" key="1">
    <citation type="submission" date="2021-05" db="EMBL/GenBank/DDBJ databases">
        <authorList>
            <person name="Pietrasiak N."/>
            <person name="Ward R."/>
            <person name="Stajich J.E."/>
            <person name="Kurbessoian T."/>
        </authorList>
    </citation>
    <scope>NUCLEOTIDE SEQUENCE</scope>
    <source>
        <strain evidence="2">CPER-KK1</strain>
    </source>
</reference>
<proteinExistence type="predicted"/>
<gene>
    <name evidence="2" type="ORF">KME25_05610</name>
</gene>
<dbReference type="CDD" id="cd14503">
    <property type="entry name" value="PTP-bact"/>
    <property type="match status" value="1"/>
</dbReference>
<reference evidence="2" key="2">
    <citation type="journal article" date="2022" name="Microbiol. Resour. Announc.">
        <title>Metagenome Sequencing to Explore Phylogenomics of Terrestrial Cyanobacteria.</title>
        <authorList>
            <person name="Ward R.D."/>
            <person name="Stajich J.E."/>
            <person name="Johansen J.R."/>
            <person name="Huntemann M."/>
            <person name="Clum A."/>
            <person name="Foster B."/>
            <person name="Foster B."/>
            <person name="Roux S."/>
            <person name="Palaniappan K."/>
            <person name="Varghese N."/>
            <person name="Mukherjee S."/>
            <person name="Reddy T.B.K."/>
            <person name="Daum C."/>
            <person name="Copeland A."/>
            <person name="Chen I.A."/>
            <person name="Ivanova N.N."/>
            <person name="Kyrpides N.C."/>
            <person name="Shapiro N."/>
            <person name="Eloe-Fadrosh E.A."/>
            <person name="Pietrasiak N."/>
        </authorList>
    </citation>
    <scope>NUCLEOTIDE SEQUENCE</scope>
    <source>
        <strain evidence="2">CPER-KK1</strain>
    </source>
</reference>
<protein>
    <submittedName>
        <fullName evidence="2">Protein tyrosine phosphatase family protein</fullName>
    </submittedName>
</protein>
<feature type="domain" description="DSP-PTPase phosphatase fused to NAD+ Kinase" evidence="1">
    <location>
        <begin position="22"/>
        <end position="129"/>
    </location>
</feature>
<evidence type="ECO:0000259" key="1">
    <source>
        <dbReference type="Pfam" id="PF22741"/>
    </source>
</evidence>
<dbReference type="Gene3D" id="3.90.190.10">
    <property type="entry name" value="Protein tyrosine phosphatase superfamily"/>
    <property type="match status" value="1"/>
</dbReference>
<name>A0A951PHJ0_9CYAN</name>